<evidence type="ECO:0000256" key="1">
    <source>
        <dbReference type="SAM" id="Coils"/>
    </source>
</evidence>
<dbReference type="InterPro" id="IPR007813">
    <property type="entry name" value="PilN"/>
</dbReference>
<keyword evidence="4" id="KW-1185">Reference proteome</keyword>
<evidence type="ECO:0000256" key="2">
    <source>
        <dbReference type="SAM" id="Phobius"/>
    </source>
</evidence>
<gene>
    <name evidence="3" type="ordered locus">HEAR1942</name>
</gene>
<protein>
    <submittedName>
        <fullName evidence="3">Mannose-sensitive agglutinin (MSHA) biogenesis protein MshI (Pilus type IV)</fullName>
    </submittedName>
</protein>
<accession>A4G6F5</accession>
<proteinExistence type="predicted"/>
<dbReference type="EMBL" id="CU207211">
    <property type="protein sequence ID" value="CAL62092.2"/>
    <property type="molecule type" value="Genomic_DNA"/>
</dbReference>
<dbReference type="HOGENOM" id="CLU_097502_0_0_4"/>
<reference evidence="3 4" key="1">
    <citation type="journal article" date="2007" name="PLoS Genet.">
        <title>A tale of two oxidation states: bacterial colonization of arsenic-rich environments.</title>
        <authorList>
            <person name="Muller D."/>
            <person name="Medigue C."/>
            <person name="Koechler S."/>
            <person name="Barbe V."/>
            <person name="Barakat M."/>
            <person name="Talla E."/>
            <person name="Bonnefoy V."/>
            <person name="Krin E."/>
            <person name="Arsene-Ploetze F."/>
            <person name="Carapito C."/>
            <person name="Chandler M."/>
            <person name="Cournoyer B."/>
            <person name="Cruveiller S."/>
            <person name="Dossat C."/>
            <person name="Duval S."/>
            <person name="Heymann M."/>
            <person name="Leize E."/>
            <person name="Lieutaud A."/>
            <person name="Lievremont D."/>
            <person name="Makita Y."/>
            <person name="Mangenot S."/>
            <person name="Nitschke W."/>
            <person name="Ortet P."/>
            <person name="Perdrial N."/>
            <person name="Schoepp B."/>
            <person name="Siguier N."/>
            <person name="Simeonova D.D."/>
            <person name="Rouy Z."/>
            <person name="Segurens B."/>
            <person name="Turlin E."/>
            <person name="Vallenet D."/>
            <person name="Van Dorsselaer A."/>
            <person name="Weiss S."/>
            <person name="Weissenbach J."/>
            <person name="Lett M.C."/>
            <person name="Danchin A."/>
            <person name="Bertin P.N."/>
        </authorList>
    </citation>
    <scope>NUCLEOTIDE SEQUENCE [LARGE SCALE GENOMIC DNA]</scope>
    <source>
        <strain evidence="4">ULPAs1</strain>
    </source>
</reference>
<feature type="transmembrane region" description="Helical" evidence="2">
    <location>
        <begin position="21"/>
        <end position="44"/>
    </location>
</feature>
<keyword evidence="2" id="KW-0812">Transmembrane</keyword>
<keyword evidence="2" id="KW-1133">Transmembrane helix</keyword>
<organism evidence="3 4">
    <name type="scientific">Herminiimonas arsenicoxydans</name>
    <dbReference type="NCBI Taxonomy" id="204773"/>
    <lineage>
        <taxon>Bacteria</taxon>
        <taxon>Pseudomonadati</taxon>
        <taxon>Pseudomonadota</taxon>
        <taxon>Betaproteobacteria</taxon>
        <taxon>Burkholderiales</taxon>
        <taxon>Oxalobacteraceae</taxon>
        <taxon>Herminiimonas</taxon>
    </lineage>
</organism>
<dbReference type="STRING" id="204773.HEAR1942"/>
<sequence length="242" mass="26246">MSQQINLFNPIFLKQEKHFSALTMAQVLGVILAAALLLTAYASYQLSALQNEQKSVTTQLQLAQNQLAKVTAAYAPREKDMRLEARLRRAEAQVKSLQQVSDVLRKGELGNTDGYADYLRAFAHQIIDGVWLTGFTIQGAGSAISLQGGALRPESVPAYLTRLKSEPVMQGASFSTLEMQLPKSDKPLAPGEKPAAPAGYINFNLHSSSVKTQKGLADEPDSFGLPGFNLQEQIRKAAGEGK</sequence>
<evidence type="ECO:0000313" key="3">
    <source>
        <dbReference type="EMBL" id="CAL62092.2"/>
    </source>
</evidence>
<name>A4G6F5_HERAR</name>
<dbReference type="KEGG" id="har:HEAR1942"/>
<keyword evidence="1" id="KW-0175">Coiled coil</keyword>
<keyword evidence="2" id="KW-0472">Membrane</keyword>
<feature type="coiled-coil region" evidence="1">
    <location>
        <begin position="46"/>
        <end position="100"/>
    </location>
</feature>
<dbReference type="AlphaFoldDB" id="A4G6F5"/>
<evidence type="ECO:0000313" key="4">
    <source>
        <dbReference type="Proteomes" id="UP000006697"/>
    </source>
</evidence>
<dbReference type="Proteomes" id="UP000006697">
    <property type="component" value="Chromosome"/>
</dbReference>
<dbReference type="eggNOG" id="COG3166">
    <property type="taxonomic scope" value="Bacteria"/>
</dbReference>
<dbReference type="Pfam" id="PF05137">
    <property type="entry name" value="PilN"/>
    <property type="match status" value="1"/>
</dbReference>